<sequence>MRFSWNKIFIAGTYHKRLFGFGFLTVCVPILLVAFLSYTLVSGHVQREVNRANLDMINQMQQRIDASLQWISKTIRGLVLDPTLQQYIYQNDRSSYINMMQVTEKLRAVSQSIEYENSVSLLLPAERVRLSTTKGYETVSDMSERYPFMSSMGAASDPKWIVQPEDHTFTYVQPLPLFTTVPLAFLMLDIPSDAFQSILNSVEPQRTGAIILMDEAGTLVASAGSTTDLGSPQAWPDWLAPILDVPVDVGARSGFVSLDQFPAQIVYSKSPSTGWISVLLVPTSAMNALKAEVAYTTLLVCLAAFVTGILLLYFSSHKLYAPIRSLLRQRIVTAENSQDPSQVKIDEWNWIRQEWGQLQDKLGRFHERSSRDETALRDFLFLHLLYGHYENESGDRIRGLIEQYGMNPDNGWDVIVVEVENYELHGRFGKEDRSLILLAVSSVCQDILNQHNVDSHFVNGLETPHVIIVMQTASRAADDQERSVRHQIAETIRLYVHTYLKIPVSIGIGTRYDHPKDIRSSYLEALEALGFRMVAGGGRTVHYRDLKPLSHDFVYPYNHETEIVQSLEKGSRERVQQFFDEFRDAVTGRRYPISQITRSFHMLYVRLVQSAVEMIGNDANPLLKMDVFERMMSARTLDDIERLFSKEIFPRLLPIFEEAIVDRGKALVDAAVQFMREHASQDLTLTAVADHTGVSHSHFSRLFNKHTGQSFAQFVAELKIERSKEILVYTDKTVVEIAEEVGYTERAFRRVFKTLTGQTPAHYRQQQR</sequence>
<reference evidence="6 7" key="1">
    <citation type="submission" date="2024-09" db="EMBL/GenBank/DDBJ databases">
        <authorList>
            <person name="Sun Q."/>
            <person name="Mori K."/>
        </authorList>
    </citation>
    <scope>NUCLEOTIDE SEQUENCE [LARGE SCALE GENOMIC DNA]</scope>
    <source>
        <strain evidence="6 7">JCM 12520</strain>
    </source>
</reference>
<dbReference type="PROSITE" id="PS00041">
    <property type="entry name" value="HTH_ARAC_FAMILY_1"/>
    <property type="match status" value="1"/>
</dbReference>
<name>A0ABV5VY06_9BACL</name>
<evidence type="ECO:0000259" key="5">
    <source>
        <dbReference type="PROSITE" id="PS01124"/>
    </source>
</evidence>
<dbReference type="RefSeq" id="WP_344902081.1">
    <property type="nucleotide sequence ID" value="NZ_BAAAYO010000001.1"/>
</dbReference>
<evidence type="ECO:0000256" key="2">
    <source>
        <dbReference type="ARBA" id="ARBA00023125"/>
    </source>
</evidence>
<organism evidence="6 7">
    <name type="scientific">Paenibacillus hodogayensis</name>
    <dbReference type="NCBI Taxonomy" id="279208"/>
    <lineage>
        <taxon>Bacteria</taxon>
        <taxon>Bacillati</taxon>
        <taxon>Bacillota</taxon>
        <taxon>Bacilli</taxon>
        <taxon>Bacillales</taxon>
        <taxon>Paenibacillaceae</taxon>
        <taxon>Paenibacillus</taxon>
    </lineage>
</organism>
<keyword evidence="4" id="KW-0472">Membrane</keyword>
<feature type="transmembrane region" description="Helical" evidence="4">
    <location>
        <begin position="293"/>
        <end position="314"/>
    </location>
</feature>
<dbReference type="Gene3D" id="1.10.10.60">
    <property type="entry name" value="Homeodomain-like"/>
    <property type="match status" value="2"/>
</dbReference>
<keyword evidence="4" id="KW-1133">Transmembrane helix</keyword>
<dbReference type="InterPro" id="IPR041522">
    <property type="entry name" value="CdaR_GGDEF"/>
</dbReference>
<keyword evidence="7" id="KW-1185">Reference proteome</keyword>
<dbReference type="InterPro" id="IPR018060">
    <property type="entry name" value="HTH_AraC"/>
</dbReference>
<dbReference type="EMBL" id="JBHMAG010000012">
    <property type="protein sequence ID" value="MFB9753194.1"/>
    <property type="molecule type" value="Genomic_DNA"/>
</dbReference>
<evidence type="ECO:0000313" key="6">
    <source>
        <dbReference type="EMBL" id="MFB9753194.1"/>
    </source>
</evidence>
<dbReference type="SUPFAM" id="SSF46689">
    <property type="entry name" value="Homeodomain-like"/>
    <property type="match status" value="2"/>
</dbReference>
<dbReference type="PANTHER" id="PTHR43280:SF2">
    <property type="entry name" value="HTH-TYPE TRANSCRIPTIONAL REGULATOR EXSA"/>
    <property type="match status" value="1"/>
</dbReference>
<feature type="transmembrane region" description="Helical" evidence="4">
    <location>
        <begin position="21"/>
        <end position="41"/>
    </location>
</feature>
<protein>
    <submittedName>
        <fullName evidence="6">Helix-turn-helix domain-containing protein</fullName>
    </submittedName>
</protein>
<evidence type="ECO:0000256" key="4">
    <source>
        <dbReference type="SAM" id="Phobius"/>
    </source>
</evidence>
<comment type="caution">
    <text evidence="6">The sequence shown here is derived from an EMBL/GenBank/DDBJ whole genome shotgun (WGS) entry which is preliminary data.</text>
</comment>
<keyword evidence="4" id="KW-0812">Transmembrane</keyword>
<keyword evidence="3" id="KW-0804">Transcription</keyword>
<dbReference type="SMART" id="SM00342">
    <property type="entry name" value="HTH_ARAC"/>
    <property type="match status" value="1"/>
</dbReference>
<evidence type="ECO:0000313" key="7">
    <source>
        <dbReference type="Proteomes" id="UP001589619"/>
    </source>
</evidence>
<dbReference type="InterPro" id="IPR009057">
    <property type="entry name" value="Homeodomain-like_sf"/>
</dbReference>
<dbReference type="Pfam" id="PF12833">
    <property type="entry name" value="HTH_18"/>
    <property type="match status" value="1"/>
</dbReference>
<keyword evidence="2" id="KW-0238">DNA-binding</keyword>
<dbReference type="PANTHER" id="PTHR43280">
    <property type="entry name" value="ARAC-FAMILY TRANSCRIPTIONAL REGULATOR"/>
    <property type="match status" value="1"/>
</dbReference>
<dbReference type="InterPro" id="IPR018062">
    <property type="entry name" value="HTH_AraC-typ_CS"/>
</dbReference>
<gene>
    <name evidence="6" type="ORF">ACFFNY_16630</name>
</gene>
<accession>A0ABV5VY06</accession>
<evidence type="ECO:0000256" key="3">
    <source>
        <dbReference type="ARBA" id="ARBA00023163"/>
    </source>
</evidence>
<dbReference type="Proteomes" id="UP001589619">
    <property type="component" value="Unassembled WGS sequence"/>
</dbReference>
<feature type="domain" description="HTH araC/xylS-type" evidence="5">
    <location>
        <begin position="669"/>
        <end position="766"/>
    </location>
</feature>
<dbReference type="PROSITE" id="PS01124">
    <property type="entry name" value="HTH_ARAC_FAMILY_2"/>
    <property type="match status" value="1"/>
</dbReference>
<keyword evidence="1" id="KW-0805">Transcription regulation</keyword>
<proteinExistence type="predicted"/>
<dbReference type="Pfam" id="PF17853">
    <property type="entry name" value="GGDEF_2"/>
    <property type="match status" value="1"/>
</dbReference>
<evidence type="ECO:0000256" key="1">
    <source>
        <dbReference type="ARBA" id="ARBA00023015"/>
    </source>
</evidence>